<dbReference type="AlphaFoldDB" id="A0A1G5ZMR2"/>
<dbReference type="InterPro" id="IPR047715">
    <property type="entry name" value="EboA_dom"/>
</dbReference>
<evidence type="ECO:0000313" key="1">
    <source>
        <dbReference type="EMBL" id="SDA95912.1"/>
    </source>
</evidence>
<gene>
    <name evidence="1" type="ORF">SAMN03080617_04151</name>
</gene>
<dbReference type="Proteomes" id="UP000198756">
    <property type="component" value="Unassembled WGS sequence"/>
</dbReference>
<keyword evidence="2" id="KW-1185">Reference proteome</keyword>
<name>A0A1G5ZMR2_9BACT</name>
<dbReference type="STRING" id="279824.SAMN03080617_04151"/>
<dbReference type="EMBL" id="FMXE01000047">
    <property type="protein sequence ID" value="SDA95912.1"/>
    <property type="molecule type" value="Genomic_DNA"/>
</dbReference>
<dbReference type="NCBIfam" id="NF035938">
    <property type="entry name" value="EboA_domain"/>
    <property type="match status" value="1"/>
</dbReference>
<sequence>MASDIEMKRFLWKIFEKNRAEEKSIAWLRLKAEQTKNSSSNSTFFLAFSQASRFFKKDNLELSSEEKDQAKMLVPEFELSHWDLLQTARTYLLLHFQRAKDQWLDAVSQLFETGDLYEQQALYASLPLMPFPEELLSRAIDGCRTNMTLIFDAIALNNPFPGKYFPEANWNQLVLKSIFMQRPLYRIQKLDERRNPALADIASDFAHERWAAGRDVMPELWRLVVPFIKEKFVADLKKVLASNAQLEVEAGLLALYGCESEIAKQLLQGHNEVVMAIEYGEITWEKIGRDFQEKRA</sequence>
<reference evidence="2" key="1">
    <citation type="submission" date="2016-10" db="EMBL/GenBank/DDBJ databases">
        <authorList>
            <person name="Varghese N."/>
            <person name="Submissions S."/>
        </authorList>
    </citation>
    <scope>NUCLEOTIDE SEQUENCE [LARGE SCALE GENOMIC DNA]</scope>
    <source>
        <strain evidence="2">DSM 22703</strain>
    </source>
</reference>
<dbReference type="OrthoDB" id="325673at2"/>
<protein>
    <submittedName>
        <fullName evidence="1">Uncharacterized protein</fullName>
    </submittedName>
</protein>
<organism evidence="1 2">
    <name type="scientific">Algoriphagus alkaliphilus</name>
    <dbReference type="NCBI Taxonomy" id="279824"/>
    <lineage>
        <taxon>Bacteria</taxon>
        <taxon>Pseudomonadati</taxon>
        <taxon>Bacteroidota</taxon>
        <taxon>Cytophagia</taxon>
        <taxon>Cytophagales</taxon>
        <taxon>Cyclobacteriaceae</taxon>
        <taxon>Algoriphagus</taxon>
    </lineage>
</organism>
<accession>A0A1G5ZMR2</accession>
<proteinExistence type="predicted"/>
<evidence type="ECO:0000313" key="2">
    <source>
        <dbReference type="Proteomes" id="UP000198756"/>
    </source>
</evidence>
<dbReference type="RefSeq" id="WP_092734623.1">
    <property type="nucleotide sequence ID" value="NZ_FMXE01000047.1"/>
</dbReference>